<dbReference type="Proteomes" id="UP000751224">
    <property type="component" value="Unassembled WGS sequence"/>
</dbReference>
<reference evidence="1" key="1">
    <citation type="submission" date="2021-02" db="EMBL/GenBank/DDBJ databases">
        <title>Infant gut strain persistence is associated with maternal origin, phylogeny, and functional potential including surface adhesion and iron acquisition.</title>
        <authorList>
            <person name="Lou Y.C."/>
        </authorList>
    </citation>
    <scope>NUCLEOTIDE SEQUENCE</scope>
    <source>
        <strain evidence="1">L3_108_000G1_dasL3_108_000G1_metabat.metabat.11</strain>
    </source>
</reference>
<organism evidence="1 2">
    <name type="scientific">Thomasclavelia spiroformis</name>
    <dbReference type="NCBI Taxonomy" id="29348"/>
    <lineage>
        <taxon>Bacteria</taxon>
        <taxon>Bacillati</taxon>
        <taxon>Bacillota</taxon>
        <taxon>Erysipelotrichia</taxon>
        <taxon>Erysipelotrichales</taxon>
        <taxon>Coprobacillaceae</taxon>
        <taxon>Thomasclavelia</taxon>
    </lineage>
</organism>
<evidence type="ECO:0000313" key="1">
    <source>
        <dbReference type="EMBL" id="MBS5588452.1"/>
    </source>
</evidence>
<dbReference type="Pfam" id="PF25209">
    <property type="entry name" value="Phage_capsid_4"/>
    <property type="match status" value="1"/>
</dbReference>
<evidence type="ECO:0008006" key="3">
    <source>
        <dbReference type="Google" id="ProtNLM"/>
    </source>
</evidence>
<dbReference type="EMBL" id="JAGZCC010000032">
    <property type="protein sequence ID" value="MBS5588452.1"/>
    <property type="molecule type" value="Genomic_DNA"/>
</dbReference>
<evidence type="ECO:0000313" key="2">
    <source>
        <dbReference type="Proteomes" id="UP000751224"/>
    </source>
</evidence>
<dbReference type="RefSeq" id="WP_303887287.1">
    <property type="nucleotide sequence ID" value="NZ_JAGZCC010000032.1"/>
</dbReference>
<dbReference type="AlphaFoldDB" id="A0A943EPX8"/>
<gene>
    <name evidence="1" type="ORF">KHX14_06490</name>
</gene>
<comment type="caution">
    <text evidence="1">The sequence shown here is derived from an EMBL/GenBank/DDBJ whole genome shotgun (WGS) entry which is preliminary data.</text>
</comment>
<proteinExistence type="predicted"/>
<protein>
    <recommendedName>
        <fullName evidence="3">P22 coat protein-protein 5 domain protein</fullName>
    </recommendedName>
</protein>
<sequence length="284" mass="31571">MSVENFIPTLWSARLLRHLDKRHVYLNLLNRDYEGEIKNFGDTVKVNQIGEVTIKDYEKGADIEAPEDLSGEQQELKIDQAKYFNFSVDDVDNAQTNPKLMDKAMERAAYAMNDVVDEFAANLLAINVHADNKIGDDTTPKVPDKTNAYDYLVDLSVKLTEANVPTVGRWVVIPAWYHGLLLKDDRFVGNGTDYNKAILEGGEVGKGAGFTIYVSNNVPNTTKTKYKIIAGTEEAGSYAEQILKTEAYRPEKRFSDAVKGLHVYGAKVFQSKCIAVLTANPPAA</sequence>
<name>A0A943EPX8_9FIRM</name>
<accession>A0A943EPX8</accession>